<keyword evidence="1" id="KW-0812">Transmembrane</keyword>
<feature type="transmembrane region" description="Helical" evidence="1">
    <location>
        <begin position="60"/>
        <end position="80"/>
    </location>
</feature>
<sequence>MYTIFYMSLNDLTSNEGALSKTGLSHPVLFFIWGTLVYIALYINIFSLAKTFGRITSFHIIFAVSALIGMGLTLFFKFDYSLKTQYFLHCAGSLIFSVCTGVAVFITYLSGFKKNVFNAVLTMIIGVILLTDLILLIIFKQNALIETVPVLFALIAMPVTLAYNQYRKKNKEFADAS</sequence>
<comment type="caution">
    <text evidence="2">The sequence shown here is derived from an EMBL/GenBank/DDBJ whole genome shotgun (WGS) entry which is preliminary data.</text>
</comment>
<evidence type="ECO:0008006" key="4">
    <source>
        <dbReference type="Google" id="ProtNLM"/>
    </source>
</evidence>
<feature type="transmembrane region" description="Helical" evidence="1">
    <location>
        <begin position="86"/>
        <end position="109"/>
    </location>
</feature>
<evidence type="ECO:0000313" key="2">
    <source>
        <dbReference type="EMBL" id="HJB75422.1"/>
    </source>
</evidence>
<protein>
    <recommendedName>
        <fullName evidence="4">DUF998 domain-containing protein</fullName>
    </recommendedName>
</protein>
<feature type="transmembrane region" description="Helical" evidence="1">
    <location>
        <begin position="144"/>
        <end position="163"/>
    </location>
</feature>
<evidence type="ECO:0000256" key="1">
    <source>
        <dbReference type="SAM" id="Phobius"/>
    </source>
</evidence>
<keyword evidence="1" id="KW-0472">Membrane</keyword>
<reference evidence="2" key="1">
    <citation type="journal article" date="2021" name="PeerJ">
        <title>Extensive microbial diversity within the chicken gut microbiome revealed by metagenomics and culture.</title>
        <authorList>
            <person name="Gilroy R."/>
            <person name="Ravi A."/>
            <person name="Getino M."/>
            <person name="Pursley I."/>
            <person name="Horton D.L."/>
            <person name="Alikhan N.F."/>
            <person name="Baker D."/>
            <person name="Gharbi K."/>
            <person name="Hall N."/>
            <person name="Watson M."/>
            <person name="Adriaenssens E.M."/>
            <person name="Foster-Nyarko E."/>
            <person name="Jarju S."/>
            <person name="Secka A."/>
            <person name="Antonio M."/>
            <person name="Oren A."/>
            <person name="Chaudhuri R.R."/>
            <person name="La Ragione R."/>
            <person name="Hildebrand F."/>
            <person name="Pallen M.J."/>
        </authorList>
    </citation>
    <scope>NUCLEOTIDE SEQUENCE</scope>
    <source>
        <strain evidence="2">CHK188-16595</strain>
    </source>
</reference>
<name>A0A9D2MIV5_9FIRM</name>
<reference evidence="2" key="2">
    <citation type="submission" date="2021-04" db="EMBL/GenBank/DDBJ databases">
        <authorList>
            <person name="Gilroy R."/>
        </authorList>
    </citation>
    <scope>NUCLEOTIDE SEQUENCE</scope>
    <source>
        <strain evidence="2">CHK188-16595</strain>
    </source>
</reference>
<accession>A0A9D2MIV5</accession>
<feature type="transmembrane region" description="Helical" evidence="1">
    <location>
        <begin position="28"/>
        <end position="48"/>
    </location>
</feature>
<dbReference type="Proteomes" id="UP000823877">
    <property type="component" value="Unassembled WGS sequence"/>
</dbReference>
<keyword evidence="1" id="KW-1133">Transmembrane helix</keyword>
<dbReference type="AlphaFoldDB" id="A0A9D2MIV5"/>
<dbReference type="EMBL" id="DWXN01000012">
    <property type="protein sequence ID" value="HJB75422.1"/>
    <property type="molecule type" value="Genomic_DNA"/>
</dbReference>
<gene>
    <name evidence="2" type="ORF">IAA37_07120</name>
</gene>
<organism evidence="2 3">
    <name type="scientific">Candidatus Eubacterium faecale</name>
    <dbReference type="NCBI Taxonomy" id="2838568"/>
    <lineage>
        <taxon>Bacteria</taxon>
        <taxon>Bacillati</taxon>
        <taxon>Bacillota</taxon>
        <taxon>Clostridia</taxon>
        <taxon>Eubacteriales</taxon>
        <taxon>Eubacteriaceae</taxon>
        <taxon>Eubacterium</taxon>
    </lineage>
</organism>
<proteinExistence type="predicted"/>
<evidence type="ECO:0000313" key="3">
    <source>
        <dbReference type="Proteomes" id="UP000823877"/>
    </source>
</evidence>
<feature type="transmembrane region" description="Helical" evidence="1">
    <location>
        <begin position="116"/>
        <end position="138"/>
    </location>
</feature>